<feature type="transmembrane region" description="Helical" evidence="6">
    <location>
        <begin position="288"/>
        <end position="310"/>
    </location>
</feature>
<keyword evidence="3 6" id="KW-0812">Transmembrane</keyword>
<feature type="transmembrane region" description="Helical" evidence="6">
    <location>
        <begin position="584"/>
        <end position="602"/>
    </location>
</feature>
<dbReference type="Pfam" id="PF03653">
    <property type="entry name" value="UPF0093"/>
    <property type="match status" value="1"/>
</dbReference>
<feature type="binding site" description="axial binding residue" evidence="6">
    <location>
        <position position="468"/>
    </location>
    <ligand>
        <name>heme</name>
        <dbReference type="ChEBI" id="CHEBI:30413"/>
    </ligand>
    <ligandPart>
        <name>Fe</name>
        <dbReference type="ChEBI" id="CHEBI:18248"/>
    </ligandPart>
</feature>
<dbReference type="PANTHER" id="PTHR43823">
    <property type="entry name" value="SPORULATION PROTEIN YKVU"/>
    <property type="match status" value="1"/>
</dbReference>
<feature type="transmembrane region" description="Helical" evidence="6">
    <location>
        <begin position="137"/>
        <end position="155"/>
    </location>
</feature>
<keyword evidence="4 6" id="KW-1133">Transmembrane helix</keyword>
<keyword evidence="5 6" id="KW-0472">Membrane</keyword>
<dbReference type="GO" id="GO:0005886">
    <property type="term" value="C:plasma membrane"/>
    <property type="evidence" value="ECO:0007669"/>
    <property type="project" value="UniProtKB-SubCell"/>
</dbReference>
<gene>
    <name evidence="7" type="ORF">JCM19274_4153</name>
</gene>
<evidence type="ECO:0000256" key="3">
    <source>
        <dbReference type="ARBA" id="ARBA00022692"/>
    </source>
</evidence>
<dbReference type="Proteomes" id="UP000029643">
    <property type="component" value="Unassembled WGS sequence"/>
</dbReference>
<feature type="transmembrane region" description="Helical" evidence="6">
    <location>
        <begin position="167"/>
        <end position="187"/>
    </location>
</feature>
<keyword evidence="2 6" id="KW-1003">Cell membrane</keyword>
<keyword evidence="6" id="KW-0349">Heme</keyword>
<keyword evidence="6" id="KW-0560">Oxidoreductase</keyword>
<protein>
    <recommendedName>
        <fullName evidence="6">Protoporphyrinogen IX oxidase</fullName>
        <shortName evidence="6">PPO</shortName>
        <ecNumber evidence="6">1.3.99.-</ecNumber>
    </recommendedName>
</protein>
<feature type="transmembrane region" description="Helical" evidence="6">
    <location>
        <begin position="50"/>
        <end position="80"/>
    </location>
</feature>
<dbReference type="GO" id="GO:0070818">
    <property type="term" value="F:protoporphyrinogen oxidase activity"/>
    <property type="evidence" value="ECO:0007669"/>
    <property type="project" value="UniProtKB-UniRule"/>
</dbReference>
<evidence type="ECO:0000256" key="2">
    <source>
        <dbReference type="ARBA" id="ARBA00022475"/>
    </source>
</evidence>
<feature type="transmembrane region" description="Helical" evidence="6">
    <location>
        <begin position="514"/>
        <end position="540"/>
    </location>
</feature>
<feature type="transmembrane region" description="Helical" evidence="6">
    <location>
        <begin position="389"/>
        <end position="411"/>
    </location>
</feature>
<dbReference type="STRING" id="221126.SAMN04489722_10853"/>
<comment type="caution">
    <text evidence="6">Lacks conserved residue(s) required for the propagation of feature annotation.</text>
</comment>
<feature type="transmembrane region" description="Helical" evidence="6">
    <location>
        <begin position="100"/>
        <end position="117"/>
    </location>
</feature>
<dbReference type="CDD" id="cd13143">
    <property type="entry name" value="MATE_MepA_like"/>
    <property type="match status" value="1"/>
</dbReference>
<dbReference type="PANTHER" id="PTHR43823:SF3">
    <property type="entry name" value="MULTIDRUG EXPORT PROTEIN MEPA"/>
    <property type="match status" value="1"/>
</dbReference>
<feature type="transmembrane region" description="Helical" evidence="6">
    <location>
        <begin position="322"/>
        <end position="341"/>
    </location>
</feature>
<evidence type="ECO:0000313" key="7">
    <source>
        <dbReference type="EMBL" id="GAL79068.1"/>
    </source>
</evidence>
<comment type="cofactor">
    <cofactor evidence="6">
        <name>heme b</name>
        <dbReference type="ChEBI" id="CHEBI:60344"/>
    </cofactor>
    <text evidence="6">Binds 1 heme b (iron(II)-protoporphyrin IX) group per subunit.</text>
</comment>
<organism evidence="7 8">
    <name type="scientific">Algibacter lectus</name>
    <dbReference type="NCBI Taxonomy" id="221126"/>
    <lineage>
        <taxon>Bacteria</taxon>
        <taxon>Pseudomonadati</taxon>
        <taxon>Bacteroidota</taxon>
        <taxon>Flavobacteriia</taxon>
        <taxon>Flavobacteriales</taxon>
        <taxon>Flavobacteriaceae</taxon>
        <taxon>Algibacter</taxon>
    </lineage>
</organism>
<dbReference type="InterPro" id="IPR002528">
    <property type="entry name" value="MATE_fam"/>
</dbReference>
<keyword evidence="6" id="KW-0408">Iron</keyword>
<comment type="subunit">
    <text evidence="6">Homodimer.</text>
</comment>
<feature type="transmembrane region" description="Helical" evidence="6">
    <location>
        <begin position="546"/>
        <end position="563"/>
    </location>
</feature>
<dbReference type="NCBIfam" id="TIGR00797">
    <property type="entry name" value="matE"/>
    <property type="match status" value="1"/>
</dbReference>
<reference evidence="7 8" key="1">
    <citation type="journal article" date="2014" name="Genome Announc.">
        <title>Draft Genome Sequences of Marine Flavobacterium Algibacter lectus Strains SS8 and NR4.</title>
        <authorList>
            <person name="Takatani N."/>
            <person name="Nakanishi M."/>
            <person name="Meirelles P."/>
            <person name="Mino S."/>
            <person name="Suda W."/>
            <person name="Oshima K."/>
            <person name="Hattori M."/>
            <person name="Ohkuma M."/>
            <person name="Hosokawa M."/>
            <person name="Miyashita K."/>
            <person name="Thompson F.L."/>
            <person name="Niwa A."/>
            <person name="Sawabe T."/>
            <person name="Sawabe T."/>
        </authorList>
    </citation>
    <scope>NUCLEOTIDE SEQUENCE [LARGE SCALE GENOMIC DNA]</scope>
    <source>
        <strain evidence="8">JCM19274</strain>
    </source>
</reference>
<comment type="function">
    <text evidence="6">Catalyzes the oxidation of protoporphyrinogen IX to protoporphyrin IX.</text>
</comment>
<comment type="pathway">
    <text evidence="6">Porphyrin-containing compound metabolism; protoporphyrin-IX biosynthesis; protoporphyrin-IX from protoporphyrinogen-IX: step 1/1.</text>
</comment>
<comment type="catalytic activity">
    <reaction evidence="6">
        <text>protoporphyrinogen IX + 3 A = protoporphyrin IX + 3 AH2</text>
        <dbReference type="Rhea" id="RHEA:62000"/>
        <dbReference type="ChEBI" id="CHEBI:13193"/>
        <dbReference type="ChEBI" id="CHEBI:17499"/>
        <dbReference type="ChEBI" id="CHEBI:57306"/>
        <dbReference type="ChEBI" id="CHEBI:57307"/>
    </reaction>
</comment>
<evidence type="ECO:0000256" key="4">
    <source>
        <dbReference type="ARBA" id="ARBA00022989"/>
    </source>
</evidence>
<sequence length="641" mass="71602">MAKVSSDGFGEQSISKLLVKQAVPASIGLLVMSLNILVDTVFVGQWIGSIAIAAINIVLPVSFFIAALGMSIGIGGASIISRALGASNYEKALKTFGNQITLTLLIVVTMVVLGLLFVDDIILSFGGKGAIFEPAKIYYKIVLYGVPFLAFSMLGNNVMRAEGKPKFAMYAMMLPSVGNLVLDYIFINVMGGYGMEGAAWATSVSYLFSFVFIVWFFSSKNSELKISVAHFGLNRYVVKEIGSLGGFVTLARQAVVSVTYLFMNNILFDLGGETSVTAYAIVGRMLMFALFPVFGITQGFLPIAGFNYGAKNYERVRESINIAIKYAAILATLIFILLMVFPETITRIFTTDPDVIAQTPNAMRWVFAATPIIALQLIGAAYFQAIGKATPALLLTLSRQGFFFIPLILILPKFYGELGGVWMSFPISDVLSTLVTAYFLNREIRRDLILKLQNNSLMEYYNYIKSFHLIFVVTWFAGLFYIPRLFVYQIEAHYKPSPDKEILGKQLQIMAKRLWYIITWPSAILCTIFAVWLMILQPFWLQQPWMHVKLTFVVLLFVYHLKTHQYFKQLQNGIVNKTSSFMRIWNEGATFILFAVVFLVILKSAINWVWGGVVGIVVLGVLIMLGFKVYKNIRSKNLMPN</sequence>
<dbReference type="GO" id="GO:0046872">
    <property type="term" value="F:metal ion binding"/>
    <property type="evidence" value="ECO:0007669"/>
    <property type="project" value="UniProtKB-KW"/>
</dbReference>
<dbReference type="HAMAP" id="MF_02239">
    <property type="entry name" value="HemJ"/>
    <property type="match status" value="1"/>
</dbReference>
<accession>A0A090WS81</accession>
<dbReference type="UniPathway" id="UPA00251">
    <property type="reaction ID" value="UER00324"/>
</dbReference>
<dbReference type="AlphaFoldDB" id="A0A090WS81"/>
<dbReference type="EC" id="1.3.99.-" evidence="6"/>
<dbReference type="GO" id="GO:0042910">
    <property type="term" value="F:xenobiotic transmembrane transporter activity"/>
    <property type="evidence" value="ECO:0007669"/>
    <property type="project" value="InterPro"/>
</dbReference>
<dbReference type="GO" id="GO:0015297">
    <property type="term" value="F:antiporter activity"/>
    <property type="evidence" value="ECO:0007669"/>
    <property type="project" value="InterPro"/>
</dbReference>
<feature type="transmembrane region" description="Helical" evidence="6">
    <location>
        <begin position="362"/>
        <end position="383"/>
    </location>
</feature>
<comment type="similarity">
    <text evidence="6">Belongs to the HemJ family.</text>
</comment>
<comment type="caution">
    <text evidence="7">The sequence shown here is derived from an EMBL/GenBank/DDBJ whole genome shotgun (WGS) entry which is preliminary data.</text>
</comment>
<feature type="transmembrane region" description="Helical" evidence="6">
    <location>
        <begin position="460"/>
        <end position="482"/>
    </location>
</feature>
<evidence type="ECO:0000256" key="6">
    <source>
        <dbReference type="HAMAP-Rule" id="MF_02239"/>
    </source>
</evidence>
<name>A0A090WS81_9FLAO</name>
<feature type="transmembrane region" description="Helical" evidence="6">
    <location>
        <begin position="608"/>
        <end position="630"/>
    </location>
</feature>
<dbReference type="InterPro" id="IPR005265">
    <property type="entry name" value="HemJ-like"/>
</dbReference>
<keyword evidence="6" id="KW-0479">Metal-binding</keyword>
<dbReference type="InterPro" id="IPR051327">
    <property type="entry name" value="MATE_MepA_subfamily"/>
</dbReference>
<dbReference type="GO" id="GO:0006782">
    <property type="term" value="P:protoporphyrinogen IX biosynthetic process"/>
    <property type="evidence" value="ECO:0007669"/>
    <property type="project" value="UniProtKB-UniRule"/>
</dbReference>
<evidence type="ECO:0000256" key="5">
    <source>
        <dbReference type="ARBA" id="ARBA00023136"/>
    </source>
</evidence>
<dbReference type="InterPro" id="IPR045070">
    <property type="entry name" value="MATE_MepA-like"/>
</dbReference>
<proteinExistence type="inferred from homology"/>
<evidence type="ECO:0000313" key="8">
    <source>
        <dbReference type="Proteomes" id="UP000029643"/>
    </source>
</evidence>
<comment type="subcellular location">
    <subcellularLocation>
        <location evidence="1 6">Cell membrane</location>
        <topology evidence="1 6">Multi-pass membrane protein</topology>
    </subcellularLocation>
</comment>
<feature type="binding site" description="axial binding residue" evidence="6">
    <location>
        <position position="549"/>
    </location>
    <ligand>
        <name>heme</name>
        <dbReference type="ChEBI" id="CHEBI:30413"/>
    </ligand>
    <ligandPart>
        <name>Fe</name>
        <dbReference type="ChEBI" id="CHEBI:18248"/>
    </ligandPart>
</feature>
<feature type="transmembrane region" description="Helical" evidence="6">
    <location>
        <begin position="199"/>
        <end position="217"/>
    </location>
</feature>
<evidence type="ECO:0000256" key="1">
    <source>
        <dbReference type="ARBA" id="ARBA00004651"/>
    </source>
</evidence>
<dbReference type="Pfam" id="PF01554">
    <property type="entry name" value="MatE"/>
    <property type="match status" value="2"/>
</dbReference>
<feature type="transmembrane region" description="Helical" evidence="6">
    <location>
        <begin position="21"/>
        <end position="38"/>
    </location>
</feature>
<dbReference type="EMBL" id="BBNU01000005">
    <property type="protein sequence ID" value="GAL79068.1"/>
    <property type="molecule type" value="Genomic_DNA"/>
</dbReference>